<evidence type="ECO:0000313" key="5">
    <source>
        <dbReference type="Proteomes" id="UP000004318"/>
    </source>
</evidence>
<dbReference type="AlphaFoldDB" id="A3U136"/>
<comment type="similarity">
    <text evidence="1">Belongs to the short-chain dehydrogenases/reductases (SDR) family.</text>
</comment>
<dbReference type="HOGENOM" id="CLU_010194_1_0_5"/>
<dbReference type="STRING" id="252305.OB2597_20381"/>
<dbReference type="EMBL" id="AAMO01000009">
    <property type="protein sequence ID" value="EAQ02019.1"/>
    <property type="molecule type" value="Genomic_DNA"/>
</dbReference>
<dbReference type="FunFam" id="3.40.50.720:FF:000084">
    <property type="entry name" value="Short-chain dehydrogenase reductase"/>
    <property type="match status" value="1"/>
</dbReference>
<dbReference type="PANTHER" id="PTHR43618:SF8">
    <property type="entry name" value="7ALPHA-HYDROXYSTEROID DEHYDROGENASE"/>
    <property type="match status" value="1"/>
</dbReference>
<gene>
    <name evidence="4" type="ORF">OB2597_20381</name>
</gene>
<name>A3U136_PSEBH</name>
<reference evidence="4 5" key="1">
    <citation type="journal article" date="2010" name="J. Bacteriol.">
        <title>Genome sequences of Oceanicola granulosus HTCC2516(T) and Oceanicola batsensis HTCC2597(TDelta).</title>
        <authorList>
            <person name="Thrash J.C."/>
            <person name="Cho J.C."/>
            <person name="Vergin K.L."/>
            <person name="Giovannoni S.J."/>
        </authorList>
    </citation>
    <scope>NUCLEOTIDE SEQUENCE [LARGE SCALE GENOMIC DNA]</scope>
    <source>
        <strain evidence="5">ATCC BAA-863 / DSM 15984 / KCTC 12145 / HTCC2597</strain>
    </source>
</reference>
<protein>
    <submittedName>
        <fullName evidence="4">Oxidoreductase, short chain dehydrogenase/reductase family protein</fullName>
    </submittedName>
</protein>
<proteinExistence type="inferred from homology"/>
<dbReference type="PANTHER" id="PTHR43618">
    <property type="entry name" value="7-ALPHA-HYDROXYSTEROID DEHYDROGENASE"/>
    <property type="match status" value="1"/>
</dbReference>
<dbReference type="SUPFAM" id="SSF51735">
    <property type="entry name" value="NAD(P)-binding Rossmann-fold domains"/>
    <property type="match status" value="1"/>
</dbReference>
<dbReference type="RefSeq" id="WP_009804019.1">
    <property type="nucleotide sequence ID" value="NZ_AAMO01000009.1"/>
</dbReference>
<organism evidence="4 5">
    <name type="scientific">Pseudooceanicola batsensis (strain ATCC BAA-863 / DSM 15984 / KCTC 12145 / HTCC2597)</name>
    <name type="common">Oceanicola batsensis</name>
    <dbReference type="NCBI Taxonomy" id="252305"/>
    <lineage>
        <taxon>Bacteria</taxon>
        <taxon>Pseudomonadati</taxon>
        <taxon>Pseudomonadota</taxon>
        <taxon>Alphaproteobacteria</taxon>
        <taxon>Rhodobacterales</taxon>
        <taxon>Paracoccaceae</taxon>
        <taxon>Pseudooceanicola</taxon>
    </lineage>
</organism>
<dbReference type="CDD" id="cd05233">
    <property type="entry name" value="SDR_c"/>
    <property type="match status" value="1"/>
</dbReference>
<accession>A3U136</accession>
<keyword evidence="5" id="KW-1185">Reference proteome</keyword>
<evidence type="ECO:0000256" key="2">
    <source>
        <dbReference type="ARBA" id="ARBA00022857"/>
    </source>
</evidence>
<keyword evidence="3" id="KW-0560">Oxidoreductase</keyword>
<dbReference type="PRINTS" id="PR00081">
    <property type="entry name" value="GDHRDH"/>
</dbReference>
<evidence type="ECO:0000256" key="1">
    <source>
        <dbReference type="ARBA" id="ARBA00006484"/>
    </source>
</evidence>
<comment type="caution">
    <text evidence="4">The sequence shown here is derived from an EMBL/GenBank/DDBJ whole genome shotgun (WGS) entry which is preliminary data.</text>
</comment>
<dbReference type="InterPro" id="IPR036291">
    <property type="entry name" value="NAD(P)-bd_dom_sf"/>
</dbReference>
<dbReference type="InterPro" id="IPR002347">
    <property type="entry name" value="SDR_fam"/>
</dbReference>
<dbReference type="Pfam" id="PF13561">
    <property type="entry name" value="adh_short_C2"/>
    <property type="match status" value="1"/>
</dbReference>
<keyword evidence="2" id="KW-0521">NADP</keyword>
<dbReference type="Gene3D" id="3.40.50.720">
    <property type="entry name" value="NAD(P)-binding Rossmann-like Domain"/>
    <property type="match status" value="1"/>
</dbReference>
<dbReference type="Proteomes" id="UP000004318">
    <property type="component" value="Unassembled WGS sequence"/>
</dbReference>
<dbReference type="InterPro" id="IPR052178">
    <property type="entry name" value="Sec_Metab_Biosynth_SDR"/>
</dbReference>
<evidence type="ECO:0000256" key="3">
    <source>
        <dbReference type="ARBA" id="ARBA00023002"/>
    </source>
</evidence>
<evidence type="ECO:0000313" key="4">
    <source>
        <dbReference type="EMBL" id="EAQ02019.1"/>
    </source>
</evidence>
<dbReference type="GO" id="GO:0016491">
    <property type="term" value="F:oxidoreductase activity"/>
    <property type="evidence" value="ECO:0007669"/>
    <property type="project" value="UniProtKB-KW"/>
</dbReference>
<sequence>MNDGSLFDIRGQSAVVTGAANGIGRAMAEILLANGADVTMVDIDDAVVALAREHDGRSGKARGVVADVTDTAELGEVMAQAHAWQGRLDIVCANAGKGSGAGPLHPAGELAAVSPEEWSGIVNLNLTSVFHTIQLAAKYMRPQKSGRIIVTSSVAGLRGETMVGYAYAATKAATANLVRQSAVELSRHNVLINAIAPGPIRTDIGNGRLREAEVERAFAARTPLGRIGEPEEIKGVTLLLASAASSYITGTVIPVDGGCNACG</sequence>
<dbReference type="OrthoDB" id="9780084at2"/>
<dbReference type="PRINTS" id="PR00080">
    <property type="entry name" value="SDRFAMILY"/>
</dbReference>